<feature type="compositionally biased region" description="Polar residues" evidence="1">
    <location>
        <begin position="86"/>
        <end position="101"/>
    </location>
</feature>
<keyword evidence="3" id="KW-1185">Reference proteome</keyword>
<comment type="caution">
    <text evidence="2">The sequence shown here is derived from an EMBL/GenBank/DDBJ whole genome shotgun (WGS) entry which is preliminary data.</text>
</comment>
<organism evidence="2 3">
    <name type="scientific">Littorina saxatilis</name>
    <dbReference type="NCBI Taxonomy" id="31220"/>
    <lineage>
        <taxon>Eukaryota</taxon>
        <taxon>Metazoa</taxon>
        <taxon>Spiralia</taxon>
        <taxon>Lophotrochozoa</taxon>
        <taxon>Mollusca</taxon>
        <taxon>Gastropoda</taxon>
        <taxon>Caenogastropoda</taxon>
        <taxon>Littorinimorpha</taxon>
        <taxon>Littorinoidea</taxon>
        <taxon>Littorinidae</taxon>
        <taxon>Littorina</taxon>
    </lineage>
</organism>
<proteinExistence type="predicted"/>
<dbReference type="EMBL" id="JBAMIC010000003">
    <property type="protein sequence ID" value="KAK7109902.1"/>
    <property type="molecule type" value="Genomic_DNA"/>
</dbReference>
<name>A0AAN9BQP9_9CAEN</name>
<feature type="region of interest" description="Disordered" evidence="1">
    <location>
        <begin position="304"/>
        <end position="338"/>
    </location>
</feature>
<sequence length="614" mass="65934">MGEEAAAKFINALIKSVQTLCHGYLDFQTGIEIIGHINLSVDKENSLDYILKEKVCKNAENSTLFISHSFHAEPKSEQEVPVKNAQAGNQNVQSRQPTDSGESGRVSSALSSISSALSGSRERSRQSNTKDSGSPHSYQSTAKRKASDDSGSEVRPSKVSSHHDSISHTSSDSAFPPTSSSPVDSKQSLRHLRTSDDNMSQTMLPQTANFTSDNAADIGVNLAGSVLEPVDDQSNPDLPERDDESDGDLEVTFIKEEYMEGERSACEFENSGQQFVGGPHRRASEGMPDPSLYPVALHGSSASATYVPSAHDQQFQPGSLGPSTSQPQPGPSGMRGISGVQSFVNSLSAFGSLGAPGLPLARTHGLPDHSTQNSVLPGAPGSHLSFHCPKPGYSSSHMALQRAFALYRDDKRKKGVSIKEEELKTEERLDLMSAGYRQLLEHKGGLTLDYYKRAIEKEKRRVAKKAYRATLSEIKKSEIKEKDKERKRMRRSLSSAAGVDVSNIMQQFSFGFSDNAPGLGSNSADSASGIDHPSGGHIPGVDASTVGHIQASGMMSSRPEMESGMAGNTSDTNSSTVESSSWIDSVSFDTCAQEQEDGKSDGHSKISNEQSNLD</sequence>
<feature type="compositionally biased region" description="Polar residues" evidence="1">
    <location>
        <begin position="582"/>
        <end position="593"/>
    </location>
</feature>
<evidence type="ECO:0000313" key="3">
    <source>
        <dbReference type="Proteomes" id="UP001374579"/>
    </source>
</evidence>
<feature type="compositionally biased region" description="Basic and acidic residues" evidence="1">
    <location>
        <begin position="596"/>
        <end position="606"/>
    </location>
</feature>
<feature type="compositionally biased region" description="Low complexity" evidence="1">
    <location>
        <begin position="167"/>
        <end position="182"/>
    </location>
</feature>
<feature type="region of interest" description="Disordered" evidence="1">
    <location>
        <begin position="520"/>
        <end position="614"/>
    </location>
</feature>
<feature type="compositionally biased region" description="Polar residues" evidence="1">
    <location>
        <begin position="304"/>
        <end position="315"/>
    </location>
</feature>
<feature type="region of interest" description="Disordered" evidence="1">
    <location>
        <begin position="75"/>
        <end position="189"/>
    </location>
</feature>
<evidence type="ECO:0000256" key="1">
    <source>
        <dbReference type="SAM" id="MobiDB-lite"/>
    </source>
</evidence>
<reference evidence="2 3" key="1">
    <citation type="submission" date="2024-02" db="EMBL/GenBank/DDBJ databases">
        <title>Chromosome-scale genome assembly of the rough periwinkle Littorina saxatilis.</title>
        <authorList>
            <person name="De Jode A."/>
            <person name="Faria R."/>
            <person name="Formenti G."/>
            <person name="Sims Y."/>
            <person name="Smith T.P."/>
            <person name="Tracey A."/>
            <person name="Wood J.M.D."/>
            <person name="Zagrodzka Z.B."/>
            <person name="Johannesson K."/>
            <person name="Butlin R.K."/>
            <person name="Leder E.H."/>
        </authorList>
    </citation>
    <scope>NUCLEOTIDE SEQUENCE [LARGE SCALE GENOMIC DNA]</scope>
    <source>
        <strain evidence="2">Snail1</strain>
        <tissue evidence="2">Muscle</tissue>
    </source>
</reference>
<evidence type="ECO:0000313" key="2">
    <source>
        <dbReference type="EMBL" id="KAK7109902.1"/>
    </source>
</evidence>
<accession>A0AAN9BQP9</accession>
<feature type="compositionally biased region" description="Low complexity" evidence="1">
    <location>
        <begin position="569"/>
        <end position="581"/>
    </location>
</feature>
<feature type="compositionally biased region" description="Polar residues" evidence="1">
    <location>
        <begin position="126"/>
        <end position="141"/>
    </location>
</feature>
<dbReference type="AlphaFoldDB" id="A0AAN9BQP9"/>
<feature type="compositionally biased region" description="Low complexity" evidence="1">
    <location>
        <begin position="316"/>
        <end position="327"/>
    </location>
</feature>
<protein>
    <submittedName>
        <fullName evidence="2">Uncharacterized protein</fullName>
    </submittedName>
</protein>
<feature type="compositionally biased region" description="Low complexity" evidence="1">
    <location>
        <begin position="103"/>
        <end position="119"/>
    </location>
</feature>
<gene>
    <name evidence="2" type="ORF">V1264_013861</name>
</gene>
<dbReference type="Proteomes" id="UP001374579">
    <property type="component" value="Unassembled WGS sequence"/>
</dbReference>
<feature type="region of interest" description="Disordered" evidence="1">
    <location>
        <begin position="226"/>
        <end position="248"/>
    </location>
</feature>